<keyword evidence="9" id="KW-1185">Reference proteome</keyword>
<feature type="compositionally biased region" description="Acidic residues" evidence="7">
    <location>
        <begin position="203"/>
        <end position="271"/>
    </location>
</feature>
<dbReference type="Proteomes" id="UP001465755">
    <property type="component" value="Unassembled WGS sequence"/>
</dbReference>
<dbReference type="AlphaFoldDB" id="A0AAW1P2U4"/>
<reference evidence="8 9" key="1">
    <citation type="journal article" date="2024" name="Nat. Commun.">
        <title>Phylogenomics reveals the evolutionary origins of lichenization in chlorophyte algae.</title>
        <authorList>
            <person name="Puginier C."/>
            <person name="Libourel C."/>
            <person name="Otte J."/>
            <person name="Skaloud P."/>
            <person name="Haon M."/>
            <person name="Grisel S."/>
            <person name="Petersen M."/>
            <person name="Berrin J.G."/>
            <person name="Delaux P.M."/>
            <person name="Dal Grande F."/>
            <person name="Keller J."/>
        </authorList>
    </citation>
    <scope>NUCLEOTIDE SEQUENCE [LARGE SCALE GENOMIC DNA]</scope>
    <source>
        <strain evidence="8 9">SAG 2036</strain>
    </source>
</reference>
<dbReference type="GO" id="GO:0006364">
    <property type="term" value="P:rRNA processing"/>
    <property type="evidence" value="ECO:0007669"/>
    <property type="project" value="UniProtKB-KW"/>
</dbReference>
<comment type="subcellular location">
    <subcellularLocation>
        <location evidence="1">Nucleus</location>
        <location evidence="1">Nucleolus</location>
    </subcellularLocation>
</comment>
<sequence>MQLLSALLDAVPDANSFVSPAPSLPALVKRALKVLHDHAAASASTQGQDPPKTGSTKSALLVDGFDAEQIWLQLDAAGSSFQRRARKLLKDVGHAPTLLSPETEEDIDDLLAAAKRIPGEGDQDAEDLQEASSSGSEEESDDAEAPSRRKASKVKKRAAAEEEAEDEAAPAKRKRAKLPTEDDFFNLDDMEKFVEDAEREAAESDEEDNADQDSKDDDEDDDVMDDDDEEDDLIDDDDAGDNDLELDEEAELEGELGSDALEEDDEDDDSDPDRLQNGAMLREAADGEAADEDGCDSDALADGRYGPGASLAGTSDAKAKDLESMTPHERRMARMAERVKTLEEANMSEKAWYLRGEAGSGARPLNSALEVDLDFERAMLPPPQPSTEAMHSLEEMIKQRIADHRFEDPPRVAPVEKEKPRPQLELDDSKSKKGLGDIYEADYVHKAVQEVPALAMEEVNPMMTSTAGQQLPEEALAAWDGSKRALKLGEDELSRPERKRKRAAKKAAGKKKRAAEGLVGQEADRNIIGRKSESQQQKGKKSKGEVAADTGKKGQFSKSSALFGMLQDRREGKEAAVPRKRGADKAGGKASSAWKL</sequence>
<keyword evidence="5" id="KW-0687">Ribonucleoprotein</keyword>
<organism evidence="8 9">
    <name type="scientific">Symbiochloris irregularis</name>
    <dbReference type="NCBI Taxonomy" id="706552"/>
    <lineage>
        <taxon>Eukaryota</taxon>
        <taxon>Viridiplantae</taxon>
        <taxon>Chlorophyta</taxon>
        <taxon>core chlorophytes</taxon>
        <taxon>Trebouxiophyceae</taxon>
        <taxon>Trebouxiales</taxon>
        <taxon>Trebouxiaceae</taxon>
        <taxon>Symbiochloris</taxon>
    </lineage>
</organism>
<evidence type="ECO:0000256" key="2">
    <source>
        <dbReference type="ARBA" id="ARBA00022517"/>
    </source>
</evidence>
<dbReference type="EMBL" id="JALJOQ010000054">
    <property type="protein sequence ID" value="KAK9804045.1"/>
    <property type="molecule type" value="Genomic_DNA"/>
</dbReference>
<evidence type="ECO:0000256" key="7">
    <source>
        <dbReference type="SAM" id="MobiDB-lite"/>
    </source>
</evidence>
<feature type="compositionally biased region" description="Basic and acidic residues" evidence="7">
    <location>
        <begin position="317"/>
        <end position="331"/>
    </location>
</feature>
<feature type="region of interest" description="Disordered" evidence="7">
    <location>
        <begin position="119"/>
        <end position="331"/>
    </location>
</feature>
<feature type="region of interest" description="Disordered" evidence="7">
    <location>
        <begin position="400"/>
        <end position="432"/>
    </location>
</feature>
<dbReference type="PANTHER" id="PTHR17039">
    <property type="entry name" value="U3 SMALL NUCLEOLAR RIBONUCLEOPROTEIN PROTEIN MPP10"/>
    <property type="match status" value="1"/>
</dbReference>
<feature type="compositionally biased region" description="Polar residues" evidence="7">
    <location>
        <begin position="42"/>
        <end position="58"/>
    </location>
</feature>
<evidence type="ECO:0000313" key="9">
    <source>
        <dbReference type="Proteomes" id="UP001465755"/>
    </source>
</evidence>
<feature type="compositionally biased region" description="Acidic residues" evidence="7">
    <location>
        <begin position="286"/>
        <end position="296"/>
    </location>
</feature>
<feature type="compositionally biased region" description="Basic and acidic residues" evidence="7">
    <location>
        <begin position="567"/>
        <end position="587"/>
    </location>
</feature>
<protein>
    <submittedName>
        <fullName evidence="8">Uncharacterized protein</fullName>
    </submittedName>
</protein>
<feature type="region of interest" description="Disordered" evidence="7">
    <location>
        <begin position="487"/>
        <end position="596"/>
    </location>
</feature>
<feature type="compositionally biased region" description="Basic and acidic residues" evidence="7">
    <location>
        <begin position="522"/>
        <end position="533"/>
    </location>
</feature>
<keyword evidence="4" id="KW-0539">Nucleus</keyword>
<dbReference type="GO" id="GO:0034457">
    <property type="term" value="C:Mpp10 complex"/>
    <property type="evidence" value="ECO:0007669"/>
    <property type="project" value="InterPro"/>
</dbReference>
<dbReference type="PANTHER" id="PTHR17039:SF0">
    <property type="entry name" value="U3 SMALL NUCLEOLAR RIBONUCLEOPROTEIN PROTEIN MPP10"/>
    <property type="match status" value="1"/>
</dbReference>
<feature type="compositionally biased region" description="Basic residues" evidence="7">
    <location>
        <begin position="148"/>
        <end position="157"/>
    </location>
</feature>
<dbReference type="GO" id="GO:0005732">
    <property type="term" value="C:sno(s)RNA-containing ribonucleoprotein complex"/>
    <property type="evidence" value="ECO:0007669"/>
    <property type="project" value="InterPro"/>
</dbReference>
<evidence type="ECO:0000256" key="4">
    <source>
        <dbReference type="ARBA" id="ARBA00023242"/>
    </source>
</evidence>
<keyword evidence="3" id="KW-0698">rRNA processing</keyword>
<accession>A0AAW1P2U4</accession>
<dbReference type="InterPro" id="IPR012173">
    <property type="entry name" value="Mpp10"/>
</dbReference>
<evidence type="ECO:0000256" key="3">
    <source>
        <dbReference type="ARBA" id="ARBA00022552"/>
    </source>
</evidence>
<dbReference type="Pfam" id="PF04006">
    <property type="entry name" value="Mpp10"/>
    <property type="match status" value="1"/>
</dbReference>
<feature type="compositionally biased region" description="Basic and acidic residues" evidence="7">
    <location>
        <begin position="542"/>
        <end position="552"/>
    </location>
</feature>
<evidence type="ECO:0000256" key="5">
    <source>
        <dbReference type="ARBA" id="ARBA00023274"/>
    </source>
</evidence>
<evidence type="ECO:0000256" key="1">
    <source>
        <dbReference type="ARBA" id="ARBA00004604"/>
    </source>
</evidence>
<gene>
    <name evidence="8" type="ORF">WJX73_007735</name>
</gene>
<evidence type="ECO:0000313" key="8">
    <source>
        <dbReference type="EMBL" id="KAK9804045.1"/>
    </source>
</evidence>
<feature type="region of interest" description="Disordered" evidence="7">
    <location>
        <begin position="39"/>
        <end position="58"/>
    </location>
</feature>
<comment type="similarity">
    <text evidence="6">Belongs to the MPP10 family.</text>
</comment>
<proteinExistence type="inferred from homology"/>
<name>A0AAW1P2U4_9CHLO</name>
<evidence type="ECO:0000256" key="6">
    <source>
        <dbReference type="ARBA" id="ARBA00029455"/>
    </source>
</evidence>
<feature type="compositionally biased region" description="Basic and acidic residues" evidence="7">
    <location>
        <begin position="487"/>
        <end position="496"/>
    </location>
</feature>
<comment type="caution">
    <text evidence="8">The sequence shown here is derived from an EMBL/GenBank/DDBJ whole genome shotgun (WGS) entry which is preliminary data.</text>
</comment>
<feature type="compositionally biased region" description="Basic residues" evidence="7">
    <location>
        <begin position="497"/>
        <end position="513"/>
    </location>
</feature>
<keyword evidence="2" id="KW-0690">Ribosome biogenesis</keyword>
<feature type="compositionally biased region" description="Basic and acidic residues" evidence="7">
    <location>
        <begin position="189"/>
        <end position="202"/>
    </location>
</feature>
<dbReference type="GO" id="GO:0032040">
    <property type="term" value="C:small-subunit processome"/>
    <property type="evidence" value="ECO:0007669"/>
    <property type="project" value="TreeGrafter"/>
</dbReference>